<evidence type="ECO:0000313" key="1">
    <source>
        <dbReference type="EMBL" id="NYG35655.1"/>
    </source>
</evidence>
<evidence type="ECO:0000313" key="2">
    <source>
        <dbReference type="Proteomes" id="UP000592181"/>
    </source>
</evidence>
<keyword evidence="2" id="KW-1185">Reference proteome</keyword>
<keyword evidence="1" id="KW-0378">Hydrolase</keyword>
<dbReference type="Proteomes" id="UP000592181">
    <property type="component" value="Unassembled WGS sequence"/>
</dbReference>
<dbReference type="AlphaFoldDB" id="A0A852XAZ7"/>
<sequence>MATSVETLRDLASASGLVLGRRQLREHGWTHKQVRREVRAGRWVVQGQQAVALHNGPLSARGRAVRAVWEVGERVAALDGVSALAWHGLTGYQDERVHVSVPHTARVSAPGDVVLHKVARRAAGEVLARAVPVTAPLWASVRAGHWAVSDRQAALLLVMPVQQRLVDAAALRDLTRQPPGRTRRRHLREIGEAVHGGVESIGELDLGAMCRRHALPPPSRQVVRETPGGRCYLDAFWEEAGFGIEVDGSGHRAGAHVALDHLRTNDLVIGGEPLLRVDLLGLRLYEGRFAAQIRSMLARPRRSR</sequence>
<comment type="caution">
    <text evidence="1">The sequence shown here is derived from an EMBL/GenBank/DDBJ whole genome shotgun (WGS) entry which is preliminary data.</text>
</comment>
<organism evidence="1 2">
    <name type="scientific">Janibacter alkaliphilus</name>
    <dbReference type="NCBI Taxonomy" id="1069963"/>
    <lineage>
        <taxon>Bacteria</taxon>
        <taxon>Bacillati</taxon>
        <taxon>Actinomycetota</taxon>
        <taxon>Actinomycetes</taxon>
        <taxon>Micrococcales</taxon>
        <taxon>Intrasporangiaceae</taxon>
        <taxon>Janibacter</taxon>
    </lineage>
</organism>
<proteinExistence type="predicted"/>
<keyword evidence="1" id="KW-0255">Endonuclease</keyword>
<dbReference type="GO" id="GO:0004519">
    <property type="term" value="F:endonuclease activity"/>
    <property type="evidence" value="ECO:0007669"/>
    <property type="project" value="UniProtKB-KW"/>
</dbReference>
<accession>A0A852XAZ7</accession>
<gene>
    <name evidence="1" type="ORF">BJY28_000124</name>
</gene>
<reference evidence="1 2" key="1">
    <citation type="submission" date="2020-07" db="EMBL/GenBank/DDBJ databases">
        <title>Sequencing the genomes of 1000 actinobacteria strains.</title>
        <authorList>
            <person name="Klenk H.-P."/>
        </authorList>
    </citation>
    <scope>NUCLEOTIDE SEQUENCE [LARGE SCALE GENOMIC DNA]</scope>
    <source>
        <strain evidence="1 2">DSM 24723</strain>
    </source>
</reference>
<protein>
    <submittedName>
        <fullName evidence="1">Very-short-patch-repair endonuclease</fullName>
    </submittedName>
</protein>
<dbReference type="RefSeq" id="WP_179461291.1">
    <property type="nucleotide sequence ID" value="NZ_JACBZX010000001.1"/>
</dbReference>
<dbReference type="EMBL" id="JACBZX010000001">
    <property type="protein sequence ID" value="NYG35655.1"/>
    <property type="molecule type" value="Genomic_DNA"/>
</dbReference>
<name>A0A852XAZ7_9MICO</name>
<keyword evidence="1" id="KW-0540">Nuclease</keyword>